<organism evidence="20">
    <name type="scientific">Thrips palmi</name>
    <name type="common">Melon thrips</name>
    <dbReference type="NCBI Taxonomy" id="161013"/>
    <lineage>
        <taxon>Eukaryota</taxon>
        <taxon>Metazoa</taxon>
        <taxon>Ecdysozoa</taxon>
        <taxon>Arthropoda</taxon>
        <taxon>Hexapoda</taxon>
        <taxon>Insecta</taxon>
        <taxon>Pterygota</taxon>
        <taxon>Neoptera</taxon>
        <taxon>Paraneoptera</taxon>
        <taxon>Thysanoptera</taxon>
        <taxon>Terebrantia</taxon>
        <taxon>Thripoidea</taxon>
        <taxon>Thripidae</taxon>
        <taxon>Thrips</taxon>
    </lineage>
</organism>
<evidence type="ECO:0000256" key="15">
    <source>
        <dbReference type="ARBA" id="ARBA00023180"/>
    </source>
</evidence>
<keyword evidence="9" id="KW-0735">Signal-anchor</keyword>
<dbReference type="GO" id="GO:0006883">
    <property type="term" value="P:intracellular sodium ion homeostasis"/>
    <property type="evidence" value="ECO:0007669"/>
    <property type="project" value="TreeGrafter"/>
</dbReference>
<evidence type="ECO:0000256" key="17">
    <source>
        <dbReference type="ARBA" id="ARBA00025540"/>
    </source>
</evidence>
<evidence type="ECO:0000256" key="16">
    <source>
        <dbReference type="ARBA" id="ARBA00023201"/>
    </source>
</evidence>
<dbReference type="Gene3D" id="2.60.40.1660">
    <property type="entry name" value="Na, k-atpase alpha subunit"/>
    <property type="match status" value="1"/>
</dbReference>
<keyword evidence="14" id="KW-1015">Disulfide bond</keyword>
<comment type="function">
    <text evidence="17">This is the non-catalytic component of the active enzyme, which catalyzes the hydrolysis of ATP coupled with the exchange of Na(+) and K(+) ions across the plasma membrane. The beta subunit regulates, through assembly of alpha/beta heterodimers, the number of sodium pumps transported to the plasma membrane.</text>
</comment>
<dbReference type="InterPro" id="IPR000402">
    <property type="entry name" value="Na/K_ATPase_sub_beta"/>
</dbReference>
<evidence type="ECO:0000256" key="12">
    <source>
        <dbReference type="ARBA" id="ARBA00023065"/>
    </source>
</evidence>
<dbReference type="InterPro" id="IPR038702">
    <property type="entry name" value="Na/K_ATPase_sub_beta_sf"/>
</dbReference>
<evidence type="ECO:0000256" key="11">
    <source>
        <dbReference type="ARBA" id="ARBA00023053"/>
    </source>
</evidence>
<dbReference type="GO" id="GO:0001671">
    <property type="term" value="F:ATPase activator activity"/>
    <property type="evidence" value="ECO:0007669"/>
    <property type="project" value="TreeGrafter"/>
</dbReference>
<evidence type="ECO:0000256" key="5">
    <source>
        <dbReference type="ARBA" id="ARBA00022538"/>
    </source>
</evidence>
<evidence type="ECO:0000256" key="14">
    <source>
        <dbReference type="ARBA" id="ARBA00023157"/>
    </source>
</evidence>
<keyword evidence="10 18" id="KW-1133">Transmembrane helix</keyword>
<dbReference type="KEGG" id="tpal:117642607"/>
<evidence type="ECO:0000313" key="21">
    <source>
        <dbReference type="RefSeq" id="XP_034236813.1"/>
    </source>
</evidence>
<dbReference type="GO" id="GO:0036376">
    <property type="term" value="P:sodium ion export across plasma membrane"/>
    <property type="evidence" value="ECO:0007669"/>
    <property type="project" value="TreeGrafter"/>
</dbReference>
<dbReference type="GO" id="GO:0005890">
    <property type="term" value="C:sodium:potassium-exchanging ATPase complex"/>
    <property type="evidence" value="ECO:0007669"/>
    <property type="project" value="InterPro"/>
</dbReference>
<evidence type="ECO:0000256" key="9">
    <source>
        <dbReference type="ARBA" id="ARBA00022968"/>
    </source>
</evidence>
<dbReference type="GeneID" id="117642607"/>
<evidence type="ECO:0000256" key="3">
    <source>
        <dbReference type="ARBA" id="ARBA00022448"/>
    </source>
</evidence>
<keyword evidence="8" id="KW-0630">Potassium</keyword>
<keyword evidence="5" id="KW-0633">Potassium transport</keyword>
<evidence type="ECO:0000256" key="7">
    <source>
        <dbReference type="ARBA" id="ARBA00022692"/>
    </source>
</evidence>
<reference evidence="20 21" key="1">
    <citation type="submission" date="2025-04" db="UniProtKB">
        <authorList>
            <consortium name="RefSeq"/>
        </authorList>
    </citation>
    <scope>IDENTIFICATION</scope>
    <source>
        <tissue evidence="20 21">Total insect</tissue>
    </source>
</reference>
<dbReference type="Pfam" id="PF00287">
    <property type="entry name" value="Na_K-ATPase"/>
    <property type="match status" value="1"/>
</dbReference>
<evidence type="ECO:0000256" key="13">
    <source>
        <dbReference type="ARBA" id="ARBA00023136"/>
    </source>
</evidence>
<keyword evidence="11" id="KW-0915">Sodium</keyword>
<keyword evidence="3" id="KW-0813">Transport</keyword>
<keyword evidence="12" id="KW-0406">Ion transport</keyword>
<dbReference type="RefSeq" id="XP_034236813.1">
    <property type="nucleotide sequence ID" value="XM_034380922.1"/>
</dbReference>
<keyword evidence="15" id="KW-0325">Glycoprotein</keyword>
<dbReference type="GO" id="GO:0030007">
    <property type="term" value="P:intracellular potassium ion homeostasis"/>
    <property type="evidence" value="ECO:0007669"/>
    <property type="project" value="TreeGrafter"/>
</dbReference>
<protein>
    <submittedName>
        <fullName evidence="20 21">Sodium/potassium-transporting ATPase subunit beta-2-like</fullName>
    </submittedName>
</protein>
<comment type="similarity">
    <text evidence="2">Belongs to the X(+)/potassium ATPases subunit beta family.</text>
</comment>
<evidence type="ECO:0000256" key="2">
    <source>
        <dbReference type="ARBA" id="ARBA00005876"/>
    </source>
</evidence>
<dbReference type="RefSeq" id="XP_034236812.1">
    <property type="nucleotide sequence ID" value="XM_034380921.1"/>
</dbReference>
<name>A0A6P8YRV1_THRPL</name>
<evidence type="ECO:0000256" key="10">
    <source>
        <dbReference type="ARBA" id="ARBA00022989"/>
    </source>
</evidence>
<evidence type="ECO:0000256" key="18">
    <source>
        <dbReference type="SAM" id="Phobius"/>
    </source>
</evidence>
<dbReference type="PROSITE" id="PS00390">
    <property type="entry name" value="ATPASE_NA_K_BETA_1"/>
    <property type="match status" value="1"/>
</dbReference>
<dbReference type="PANTHER" id="PTHR11523:SF28">
    <property type="entry name" value="NA_K-ATPASE BETA SUBUNIT ISOFORM 4-RELATED"/>
    <property type="match status" value="1"/>
</dbReference>
<evidence type="ECO:0000313" key="20">
    <source>
        <dbReference type="RefSeq" id="XP_034236812.1"/>
    </source>
</evidence>
<evidence type="ECO:0000256" key="8">
    <source>
        <dbReference type="ARBA" id="ARBA00022958"/>
    </source>
</evidence>
<keyword evidence="6" id="KW-0740">Sodium/potassium transport</keyword>
<evidence type="ECO:0000256" key="6">
    <source>
        <dbReference type="ARBA" id="ARBA00022607"/>
    </source>
</evidence>
<evidence type="ECO:0000313" key="19">
    <source>
        <dbReference type="Proteomes" id="UP000515158"/>
    </source>
</evidence>
<comment type="subcellular location">
    <subcellularLocation>
        <location evidence="1">Cell membrane</location>
        <topology evidence="1">Single-pass type II membrane protein</topology>
    </subcellularLocation>
</comment>
<dbReference type="OrthoDB" id="5912413at2759"/>
<dbReference type="PANTHER" id="PTHR11523">
    <property type="entry name" value="SODIUM/POTASSIUM-DEPENDENT ATPASE BETA SUBUNIT"/>
    <property type="match status" value="1"/>
</dbReference>
<keyword evidence="19" id="KW-1185">Reference proteome</keyword>
<keyword evidence="7 18" id="KW-0812">Transmembrane</keyword>
<feature type="transmembrane region" description="Helical" evidence="18">
    <location>
        <begin position="45"/>
        <end position="68"/>
    </location>
</feature>
<evidence type="ECO:0000256" key="1">
    <source>
        <dbReference type="ARBA" id="ARBA00004401"/>
    </source>
</evidence>
<accession>A0A6P8YRV1</accession>
<gene>
    <name evidence="20 21" type="primary">LOC117642607</name>
</gene>
<dbReference type="GO" id="GO:1990573">
    <property type="term" value="P:potassium ion import across plasma membrane"/>
    <property type="evidence" value="ECO:0007669"/>
    <property type="project" value="TreeGrafter"/>
</dbReference>
<sequence length="326" mass="36934">MGEKTSSEFYLPPPKVGKWESFSTFLWNSETSQFMGRTGSSWAKILLFYLIFYACLCGFFAGLLAVFYQTLDQHVPKWQQGASLIGNNPGLGFRPLPPGDNVESTLIWYKTSDTKNYESWTKELDVFLAPYHEKTNIEGTGENVVACDYNLQPGPGKVCQVNMRDMGACNKENSYNYKKGGPCIFLKLNKIYGWVPEYFNTSNNLPKNMPEDLKAIIRKNERKDPNAVPTKSVLELNTVWVSCEGENPADVENIGPINYAPKRGFPSYFFPYLNTKGYLSPLVAILFERPATGVLINIECKAWAANIHHDRSERRGSVHFEIMIDN</sequence>
<keyword evidence="4" id="KW-1003">Cell membrane</keyword>
<keyword evidence="13 18" id="KW-0472">Membrane</keyword>
<dbReference type="Proteomes" id="UP000515158">
    <property type="component" value="Unplaced"/>
</dbReference>
<evidence type="ECO:0000256" key="4">
    <source>
        <dbReference type="ARBA" id="ARBA00022475"/>
    </source>
</evidence>
<proteinExistence type="inferred from homology"/>
<keyword evidence="16" id="KW-0739">Sodium transport</keyword>
<dbReference type="FunFam" id="2.60.40.1660:FF:000004">
    <property type="entry name" value="sodium/potassium-transporting ATPase subunit beta-2"/>
    <property type="match status" value="1"/>
</dbReference>
<dbReference type="AlphaFoldDB" id="A0A6P8YRV1"/>